<evidence type="ECO:0000313" key="1">
    <source>
        <dbReference type="EMBL" id="MFC2949210.1"/>
    </source>
</evidence>
<sequence length="343" mass="39765">MSEIHYFPRYSQKENMVTNNTLLLFSRLYQNNPKKFTLFINSILDDDKKQLNTTVNFTQQESSKSGRIADGVISQDSFKVVIETKLYGQEQIVQIIGHWDSFKQEDNQVFLWINKEPIPGDYYDKIIDALVDYNNKNGTNIKFASTTFKEICYASKGVLQDYDLEMAALIEDYENFCNDTGLIDNNDNKVRVVLTGKTFAENVKYKLYFHPMKRGYQNAKYIGLYQDKAIRAIGEISGIVDMQYDEESDDFVFYKDIKGKSTQQTKDHIKEITKVSKTKHGYPAEEERRVFIVEKYYQTKYKKASSGGLPGVRYLDLTEINGYQEGMDAKEIAELLDGREWGI</sequence>
<gene>
    <name evidence="1" type="ORF">ACFODW_12880</name>
</gene>
<evidence type="ECO:0000313" key="2">
    <source>
        <dbReference type="Proteomes" id="UP001595387"/>
    </source>
</evidence>
<dbReference type="RefSeq" id="WP_390307082.1">
    <property type="nucleotide sequence ID" value="NZ_JBHRRZ010000033.1"/>
</dbReference>
<dbReference type="Proteomes" id="UP001595387">
    <property type="component" value="Unassembled WGS sequence"/>
</dbReference>
<protein>
    <recommendedName>
        <fullName evidence="3">PD-(D/E)XK nuclease superfamily protein</fullName>
    </recommendedName>
</protein>
<name>A0ABV7A866_9BACI</name>
<keyword evidence="2" id="KW-1185">Reference proteome</keyword>
<proteinExistence type="predicted"/>
<accession>A0ABV7A866</accession>
<comment type="caution">
    <text evidence="1">The sequence shown here is derived from an EMBL/GenBank/DDBJ whole genome shotgun (WGS) entry which is preliminary data.</text>
</comment>
<organism evidence="1 2">
    <name type="scientific">Virgibacillus sediminis</name>
    <dbReference type="NCBI Taxonomy" id="202260"/>
    <lineage>
        <taxon>Bacteria</taxon>
        <taxon>Bacillati</taxon>
        <taxon>Bacillota</taxon>
        <taxon>Bacilli</taxon>
        <taxon>Bacillales</taxon>
        <taxon>Bacillaceae</taxon>
        <taxon>Virgibacillus</taxon>
    </lineage>
</organism>
<dbReference type="EMBL" id="JBHRRZ010000033">
    <property type="protein sequence ID" value="MFC2949210.1"/>
    <property type="molecule type" value="Genomic_DNA"/>
</dbReference>
<reference evidence="2" key="1">
    <citation type="journal article" date="2019" name="Int. J. Syst. Evol. Microbiol.">
        <title>The Global Catalogue of Microorganisms (GCM) 10K type strain sequencing project: providing services to taxonomists for standard genome sequencing and annotation.</title>
        <authorList>
            <consortium name="The Broad Institute Genomics Platform"/>
            <consortium name="The Broad Institute Genome Sequencing Center for Infectious Disease"/>
            <person name="Wu L."/>
            <person name="Ma J."/>
        </authorList>
    </citation>
    <scope>NUCLEOTIDE SEQUENCE [LARGE SCALE GENOMIC DNA]</scope>
    <source>
        <strain evidence="2">KCTC 13193</strain>
    </source>
</reference>
<evidence type="ECO:0008006" key="3">
    <source>
        <dbReference type="Google" id="ProtNLM"/>
    </source>
</evidence>